<dbReference type="OrthoDB" id="6428639at2759"/>
<organism evidence="2 3">
    <name type="scientific">Trichonephila clavata</name>
    <name type="common">Joro spider</name>
    <name type="synonym">Nephila clavata</name>
    <dbReference type="NCBI Taxonomy" id="2740835"/>
    <lineage>
        <taxon>Eukaryota</taxon>
        <taxon>Metazoa</taxon>
        <taxon>Ecdysozoa</taxon>
        <taxon>Arthropoda</taxon>
        <taxon>Chelicerata</taxon>
        <taxon>Arachnida</taxon>
        <taxon>Araneae</taxon>
        <taxon>Araneomorphae</taxon>
        <taxon>Entelegynae</taxon>
        <taxon>Araneoidea</taxon>
        <taxon>Nephilidae</taxon>
        <taxon>Trichonephila</taxon>
    </lineage>
</organism>
<keyword evidence="3" id="KW-1185">Reference proteome</keyword>
<dbReference type="Proteomes" id="UP000887116">
    <property type="component" value="Unassembled WGS sequence"/>
</dbReference>
<feature type="transmembrane region" description="Helical" evidence="1">
    <location>
        <begin position="197"/>
        <end position="218"/>
    </location>
</feature>
<dbReference type="GO" id="GO:0005262">
    <property type="term" value="F:calcium channel activity"/>
    <property type="evidence" value="ECO:0007669"/>
    <property type="project" value="TreeGrafter"/>
</dbReference>
<keyword evidence="1" id="KW-0812">Transmembrane</keyword>
<proteinExistence type="predicted"/>
<sequence length="266" mass="31199">MIVLFRKSRARSLRPSHVNLALEKQYEKWRREYGLPRNGKVTKKPTNQGLDEEAHIRNPPKKKCLLPWWCAYISWFLVIVSVGCSLFFLWAYGLQFGNIRTGKWLTSLIISFLSSVLLTEPLKIFLFSIIMACLCGNPDLDDDDSDVDEEDPYLNEDEEWLHSVNSGNVVQRPKYRPIDPSSWEAARRLREKEVRMYGVLKEIGVYALYLWILFILSYGNRDPNSFYLREAVINNFIKPGDLWNDFNNVMVEIYLRNIVLPHSFKL</sequence>
<reference evidence="2" key="1">
    <citation type="submission" date="2020-07" db="EMBL/GenBank/DDBJ databases">
        <title>Multicomponent nature underlies the extraordinary mechanical properties of spider dragline silk.</title>
        <authorList>
            <person name="Kono N."/>
            <person name="Nakamura H."/>
            <person name="Mori M."/>
            <person name="Yoshida Y."/>
            <person name="Ohtoshi R."/>
            <person name="Malay A.D."/>
            <person name="Moran D.A.P."/>
            <person name="Tomita M."/>
            <person name="Numata K."/>
            <person name="Arakawa K."/>
        </authorList>
    </citation>
    <scope>NUCLEOTIDE SEQUENCE</scope>
</reference>
<dbReference type="AlphaFoldDB" id="A0A8X6IW16"/>
<name>A0A8X6IW16_TRICU</name>
<keyword evidence="1" id="KW-1133">Transmembrane helix</keyword>
<evidence type="ECO:0000313" key="3">
    <source>
        <dbReference type="Proteomes" id="UP000887116"/>
    </source>
</evidence>
<dbReference type="GO" id="GO:0016020">
    <property type="term" value="C:membrane"/>
    <property type="evidence" value="ECO:0007669"/>
    <property type="project" value="TreeGrafter"/>
</dbReference>
<comment type="caution">
    <text evidence="2">The sequence shown here is derived from an EMBL/GenBank/DDBJ whole genome shotgun (WGS) entry which is preliminary data.</text>
</comment>
<feature type="transmembrane region" description="Helical" evidence="1">
    <location>
        <begin position="66"/>
        <end position="92"/>
    </location>
</feature>
<gene>
    <name evidence="2" type="primary">NCL1_30834</name>
    <name evidence="2" type="ORF">TNCT_598951</name>
</gene>
<evidence type="ECO:0000313" key="2">
    <source>
        <dbReference type="EMBL" id="GFR02198.1"/>
    </source>
</evidence>
<dbReference type="EMBL" id="BMAO01015522">
    <property type="protein sequence ID" value="GFR02198.1"/>
    <property type="molecule type" value="Genomic_DNA"/>
</dbReference>
<dbReference type="GO" id="GO:0050982">
    <property type="term" value="P:detection of mechanical stimulus"/>
    <property type="evidence" value="ECO:0007669"/>
    <property type="project" value="TreeGrafter"/>
</dbReference>
<dbReference type="InterPro" id="IPR051223">
    <property type="entry name" value="Polycystin"/>
</dbReference>
<dbReference type="PANTHER" id="PTHR10877">
    <property type="entry name" value="POLYCYSTIN FAMILY MEMBER"/>
    <property type="match status" value="1"/>
</dbReference>
<feature type="transmembrane region" description="Helical" evidence="1">
    <location>
        <begin position="104"/>
        <end position="122"/>
    </location>
</feature>
<dbReference type="PANTHER" id="PTHR10877:SF150">
    <property type="entry name" value="REJ DOMAIN-CONTAINING PROTEIN"/>
    <property type="match status" value="1"/>
</dbReference>
<protein>
    <submittedName>
        <fullName evidence="2">Polycystic kidney disease protein 1-like 2</fullName>
    </submittedName>
</protein>
<evidence type="ECO:0000256" key="1">
    <source>
        <dbReference type="SAM" id="Phobius"/>
    </source>
</evidence>
<keyword evidence="1" id="KW-0472">Membrane</keyword>
<accession>A0A8X6IW16</accession>